<sequence length="25" mass="2676">MLRHPIAACQTQGCITPGHLDSDNP</sequence>
<comment type="caution">
    <text evidence="1">The sequence shown here is derived from an EMBL/GenBank/DDBJ whole genome shotgun (WGS) entry which is preliminary data.</text>
</comment>
<evidence type="ECO:0000313" key="2">
    <source>
        <dbReference type="Proteomes" id="UP000699042"/>
    </source>
</evidence>
<reference evidence="1" key="1">
    <citation type="submission" date="2021-05" db="EMBL/GenBank/DDBJ databases">
        <title>Comparative genomics of three Colletotrichum scovillei strains and genetic complementation revealed genes involved fungal growth and virulence on chili pepper.</title>
        <authorList>
            <person name="Hsieh D.-K."/>
            <person name="Chuang S.-C."/>
            <person name="Chen C.-Y."/>
            <person name="Chao Y.-T."/>
            <person name="Lu M.-Y.J."/>
            <person name="Lee M.-H."/>
            <person name="Shih M.-C."/>
        </authorList>
    </citation>
    <scope>NUCLEOTIDE SEQUENCE</scope>
    <source>
        <strain evidence="1">Coll-153</strain>
    </source>
</reference>
<dbReference type="EMBL" id="JAESDN010000001">
    <property type="protein sequence ID" value="KAG7059312.1"/>
    <property type="molecule type" value="Genomic_DNA"/>
</dbReference>
<dbReference type="AlphaFoldDB" id="A0A9P7RKZ1"/>
<dbReference type="Proteomes" id="UP000699042">
    <property type="component" value="Unassembled WGS sequence"/>
</dbReference>
<feature type="non-terminal residue" evidence="1">
    <location>
        <position position="25"/>
    </location>
</feature>
<keyword evidence="2" id="KW-1185">Reference proteome</keyword>
<proteinExistence type="predicted"/>
<name>A0A9P7RKZ1_9PEZI</name>
<organism evidence="1 2">
    <name type="scientific">Colletotrichum scovillei</name>
    <dbReference type="NCBI Taxonomy" id="1209932"/>
    <lineage>
        <taxon>Eukaryota</taxon>
        <taxon>Fungi</taxon>
        <taxon>Dikarya</taxon>
        <taxon>Ascomycota</taxon>
        <taxon>Pezizomycotina</taxon>
        <taxon>Sordariomycetes</taxon>
        <taxon>Hypocreomycetidae</taxon>
        <taxon>Glomerellales</taxon>
        <taxon>Glomerellaceae</taxon>
        <taxon>Colletotrichum</taxon>
        <taxon>Colletotrichum acutatum species complex</taxon>
    </lineage>
</organism>
<gene>
    <name evidence="1" type="ORF">JMJ77_006677</name>
</gene>
<accession>A0A9P7RKZ1</accession>
<evidence type="ECO:0000313" key="1">
    <source>
        <dbReference type="EMBL" id="KAG7059312.1"/>
    </source>
</evidence>
<protein>
    <submittedName>
        <fullName evidence="1">Uncharacterized protein</fullName>
    </submittedName>
</protein>